<evidence type="ECO:0000256" key="2">
    <source>
        <dbReference type="SAM" id="Phobius"/>
    </source>
</evidence>
<dbReference type="InParanoid" id="A0A136JAS8"/>
<feature type="region of interest" description="Disordered" evidence="1">
    <location>
        <begin position="1"/>
        <end position="26"/>
    </location>
</feature>
<protein>
    <recommendedName>
        <fullName evidence="5">C6 transcription factor</fullName>
    </recommendedName>
</protein>
<evidence type="ECO:0008006" key="5">
    <source>
        <dbReference type="Google" id="ProtNLM"/>
    </source>
</evidence>
<evidence type="ECO:0000313" key="4">
    <source>
        <dbReference type="Proteomes" id="UP000070501"/>
    </source>
</evidence>
<feature type="transmembrane region" description="Helical" evidence="2">
    <location>
        <begin position="112"/>
        <end position="134"/>
    </location>
</feature>
<dbReference type="AlphaFoldDB" id="A0A136JAS8"/>
<evidence type="ECO:0000313" key="3">
    <source>
        <dbReference type="EMBL" id="KXJ94277.1"/>
    </source>
</evidence>
<sequence length="234" mass="25318">MVTTRSGNKAAAVAATNGGTGTGTGSPKAWVHKPSRMLLFWFAVSLPLVVWDTVYVLGRPLTMEGGAWHWPMYVPYKLYGEIDHVYGWKAFDAKLGFTGAQGFLNAIETAMYLVYVYFLYTSGVPAASVGATSYAASRGGDADSTVLVGRSGATAVLIAFSAFVMTLSKTVLYWLCEYFSGYDNIGHNSLRELVFLWIIPNGAWLVGPTYLIYVLGQEIVDGLTMASTGDIKSE</sequence>
<dbReference type="PANTHER" id="PTHR37919">
    <property type="entry name" value="PROTEIN CBG05606"/>
    <property type="match status" value="1"/>
</dbReference>
<feature type="transmembrane region" description="Helical" evidence="2">
    <location>
        <begin position="155"/>
        <end position="175"/>
    </location>
</feature>
<name>A0A136JAS8_9PEZI</name>
<reference evidence="4" key="1">
    <citation type="submission" date="2016-02" db="EMBL/GenBank/DDBJ databases">
        <title>Draft genome sequence of Microdochium bolleyi, a fungal endophyte of beachgrass.</title>
        <authorList>
            <consortium name="DOE Joint Genome Institute"/>
            <person name="David A.S."/>
            <person name="May G."/>
            <person name="Haridas S."/>
            <person name="Lim J."/>
            <person name="Wang M."/>
            <person name="Labutti K."/>
            <person name="Lipzen A."/>
            <person name="Barry K."/>
            <person name="Grigoriev I.V."/>
        </authorList>
    </citation>
    <scope>NUCLEOTIDE SEQUENCE [LARGE SCALE GENOMIC DNA]</scope>
    <source>
        <strain evidence="4">J235TASD1</strain>
    </source>
</reference>
<dbReference type="PANTHER" id="PTHR37919:SF2">
    <property type="entry name" value="EXPERA DOMAIN-CONTAINING PROTEIN"/>
    <property type="match status" value="1"/>
</dbReference>
<keyword evidence="4" id="KW-1185">Reference proteome</keyword>
<dbReference type="EMBL" id="KQ964247">
    <property type="protein sequence ID" value="KXJ94277.1"/>
    <property type="molecule type" value="Genomic_DNA"/>
</dbReference>
<keyword evidence="2" id="KW-0472">Membrane</keyword>
<gene>
    <name evidence="3" type="ORF">Micbo1qcDRAFT_231803</name>
</gene>
<accession>A0A136JAS8</accession>
<keyword evidence="2" id="KW-1133">Transmembrane helix</keyword>
<dbReference type="OrthoDB" id="60858at2759"/>
<feature type="transmembrane region" description="Helical" evidence="2">
    <location>
        <begin position="195"/>
        <end position="215"/>
    </location>
</feature>
<feature type="transmembrane region" description="Helical" evidence="2">
    <location>
        <begin position="38"/>
        <end position="58"/>
    </location>
</feature>
<evidence type="ECO:0000256" key="1">
    <source>
        <dbReference type="SAM" id="MobiDB-lite"/>
    </source>
</evidence>
<proteinExistence type="predicted"/>
<dbReference type="STRING" id="196109.A0A136JAS8"/>
<organism evidence="3 4">
    <name type="scientific">Microdochium bolleyi</name>
    <dbReference type="NCBI Taxonomy" id="196109"/>
    <lineage>
        <taxon>Eukaryota</taxon>
        <taxon>Fungi</taxon>
        <taxon>Dikarya</taxon>
        <taxon>Ascomycota</taxon>
        <taxon>Pezizomycotina</taxon>
        <taxon>Sordariomycetes</taxon>
        <taxon>Xylariomycetidae</taxon>
        <taxon>Xylariales</taxon>
        <taxon>Microdochiaceae</taxon>
        <taxon>Microdochium</taxon>
    </lineage>
</organism>
<keyword evidence="2" id="KW-0812">Transmembrane</keyword>
<dbReference type="Proteomes" id="UP000070501">
    <property type="component" value="Unassembled WGS sequence"/>
</dbReference>